<feature type="compositionally biased region" description="Basic and acidic residues" evidence="5">
    <location>
        <begin position="123"/>
        <end position="138"/>
    </location>
</feature>
<dbReference type="GO" id="GO:0005778">
    <property type="term" value="C:peroxisomal membrane"/>
    <property type="evidence" value="ECO:0007669"/>
    <property type="project" value="UniProtKB-SubCell"/>
</dbReference>
<keyword evidence="8" id="KW-1185">Reference proteome</keyword>
<comment type="subcellular location">
    <subcellularLocation>
        <location evidence="3">Peroxisome membrane</location>
    </subcellularLocation>
</comment>
<evidence type="ECO:0000256" key="3">
    <source>
        <dbReference type="ARBA" id="ARBA00046271"/>
    </source>
</evidence>
<organism evidence="7 8">
    <name type="scientific">Anopheles dirus</name>
    <dbReference type="NCBI Taxonomy" id="7168"/>
    <lineage>
        <taxon>Eukaryota</taxon>
        <taxon>Metazoa</taxon>
        <taxon>Ecdysozoa</taxon>
        <taxon>Arthropoda</taxon>
        <taxon>Hexapoda</taxon>
        <taxon>Insecta</taxon>
        <taxon>Pterygota</taxon>
        <taxon>Neoptera</taxon>
        <taxon>Endopterygota</taxon>
        <taxon>Diptera</taxon>
        <taxon>Nematocera</taxon>
        <taxon>Culicoidea</taxon>
        <taxon>Culicidae</taxon>
        <taxon>Anophelinae</taxon>
        <taxon>Anopheles</taxon>
    </lineage>
</organism>
<feature type="compositionally biased region" description="Polar residues" evidence="5">
    <location>
        <begin position="160"/>
        <end position="169"/>
    </location>
</feature>
<protein>
    <recommendedName>
        <fullName evidence="6">SAM domain-containing protein</fullName>
    </recommendedName>
</protein>
<dbReference type="PROSITE" id="PS50297">
    <property type="entry name" value="ANK_REP_REGION"/>
    <property type="match status" value="2"/>
</dbReference>
<evidence type="ECO:0000313" key="8">
    <source>
        <dbReference type="Proteomes" id="UP000075884"/>
    </source>
</evidence>
<keyword evidence="2" id="KW-0576">Peroxisome</keyword>
<dbReference type="SUPFAM" id="SSF48403">
    <property type="entry name" value="Ankyrin repeat"/>
    <property type="match status" value="1"/>
</dbReference>
<proteinExistence type="predicted"/>
<dbReference type="InterPro" id="IPR001660">
    <property type="entry name" value="SAM"/>
</dbReference>
<feature type="domain" description="SAM" evidence="6">
    <location>
        <begin position="1"/>
        <end position="72"/>
    </location>
</feature>
<dbReference type="SUPFAM" id="SSF47769">
    <property type="entry name" value="SAM/Pointed domain"/>
    <property type="match status" value="1"/>
</dbReference>
<dbReference type="STRING" id="7168.A0A182MZD5"/>
<feature type="repeat" description="ANK" evidence="4">
    <location>
        <begin position="778"/>
        <end position="810"/>
    </location>
</feature>
<dbReference type="InterPro" id="IPR013761">
    <property type="entry name" value="SAM/pointed_sf"/>
</dbReference>
<feature type="region of interest" description="Disordered" evidence="5">
    <location>
        <begin position="92"/>
        <end position="175"/>
    </location>
</feature>
<evidence type="ECO:0000259" key="6">
    <source>
        <dbReference type="PROSITE" id="PS50105"/>
    </source>
</evidence>
<dbReference type="InterPro" id="IPR036770">
    <property type="entry name" value="Ankyrin_rpt-contain_sf"/>
</dbReference>
<dbReference type="Pfam" id="PF05648">
    <property type="entry name" value="PEX11"/>
    <property type="match status" value="1"/>
</dbReference>
<dbReference type="PROSITE" id="PS50088">
    <property type="entry name" value="ANK_REPEAT"/>
    <property type="match status" value="2"/>
</dbReference>
<dbReference type="InterPro" id="IPR040772">
    <property type="entry name" value="C19orf47_SAM"/>
</dbReference>
<keyword evidence="4" id="KW-0040">ANK repeat</keyword>
<dbReference type="PROSITE" id="PS50105">
    <property type="entry name" value="SAM_DOMAIN"/>
    <property type="match status" value="1"/>
</dbReference>
<dbReference type="Gene3D" id="1.25.40.20">
    <property type="entry name" value="Ankyrin repeat-containing domain"/>
    <property type="match status" value="1"/>
</dbReference>
<reference evidence="7" key="2">
    <citation type="submission" date="2020-05" db="UniProtKB">
        <authorList>
            <consortium name="EnsemblMetazoa"/>
        </authorList>
    </citation>
    <scope>IDENTIFICATION</scope>
    <source>
        <strain evidence="7">WRAIR2</strain>
    </source>
</reference>
<dbReference type="SMART" id="SM00248">
    <property type="entry name" value="ANK"/>
    <property type="match status" value="4"/>
</dbReference>
<dbReference type="Proteomes" id="UP000075884">
    <property type="component" value="Unassembled WGS sequence"/>
</dbReference>
<dbReference type="Gene3D" id="1.10.150.50">
    <property type="entry name" value="Transcription Factor, Ets-1"/>
    <property type="match status" value="1"/>
</dbReference>
<keyword evidence="1" id="KW-0472">Membrane</keyword>
<feature type="repeat" description="ANK" evidence="4">
    <location>
        <begin position="745"/>
        <end position="777"/>
    </location>
</feature>
<evidence type="ECO:0000256" key="1">
    <source>
        <dbReference type="ARBA" id="ARBA00023136"/>
    </source>
</evidence>
<dbReference type="AlphaFoldDB" id="A0A182MZD5"/>
<dbReference type="InterPro" id="IPR039161">
    <property type="entry name" value="C19orf47-like"/>
</dbReference>
<dbReference type="InterPro" id="IPR002110">
    <property type="entry name" value="Ankyrin_rpt"/>
</dbReference>
<dbReference type="GO" id="GO:0005634">
    <property type="term" value="C:nucleus"/>
    <property type="evidence" value="ECO:0007669"/>
    <property type="project" value="TreeGrafter"/>
</dbReference>
<dbReference type="GO" id="GO:0016559">
    <property type="term" value="P:peroxisome fission"/>
    <property type="evidence" value="ECO:0007669"/>
    <property type="project" value="InterPro"/>
</dbReference>
<name>A0A182MZD5_9DIPT</name>
<evidence type="ECO:0000256" key="2">
    <source>
        <dbReference type="ARBA" id="ARBA00023140"/>
    </source>
</evidence>
<dbReference type="VEuPathDB" id="VectorBase:ADIR000740"/>
<sequence>MPNPTAATWVKFFTNADIPSAAAATYAHVFFENRIQMDMLMDLNKEYLREMGITTMGDIIAILRHAKKVYEQSTRDKVLSVPDADIPVATVVATPSPTSASNDKKKEKAGPTRIVSAVTQSPKESKPRRVLPEHEGKYKITLPTGSTPRSREILHKKAQESQASANGSPTAKAGTKRSSIFDRLNHDTDAPQSKASSKAQPLELSSSIFTRLGDRKVSDNGTTIIRTTSSLSSPSSSGILKSTITNGTAISAPIKIPPAQQKVILVKKMPAKATLPSSDEDDLRDYLTIGSGLKSVSFSEEDEVLEIAPRKQTSKPASVVANSPGAGRLRFSEQEVPVKQRLGGSGVGAPIPARRVTSLHGTKKVVQMKPAPKLSPVRGAVRRDVGLKAGARREPITARLSLGSKMAATSTAKPIGKHVERFSLDSKMAKASRSAPVAGGSVFDRLGYGRKLCQYSCRALWANKEPTGSTETIQLLKHIESTLSSFRKLLRFGKGFEVLYSATAGLKLKELSSHAFIVLGKLASGLFLLADHVVWLSRSGIAKGVSTADWVDRSNRFWLISILFNLCRDVQELYRLFAYYSRSNIRNLQRTLYAVYRENQPLLVDTVKNVCDVFIPLNGLGIVRVSNQTIGLLGAISSIMGLLPLMSNRTLNDWDNIAKTLTEDETADDDEELDTLEALEAKMSKVPRGMFVSGWDEPDDLIEEDKDPKASLERHALWAAGENKLEIVEAIVSRKPSVVEAIDSDGYTALHKACYNDNRTMALLLLRYGADPNARTDMGWTPLHSACKWNNAACAALLLQHGADVNAPSDGDQTPLHITVTVSSCRSTLVTLLMDARCDPERRNNSHETAEQIARRSGDSFPLFAMAHAAFTVETGMID</sequence>
<dbReference type="InterPro" id="IPR008733">
    <property type="entry name" value="PEX11"/>
</dbReference>
<dbReference type="Pfam" id="PF18017">
    <property type="entry name" value="SAM_4"/>
    <property type="match status" value="1"/>
</dbReference>
<dbReference type="PANTHER" id="PTHR21359:SF1">
    <property type="entry name" value="DUF5577 DOMAIN-CONTAINING PROTEIN"/>
    <property type="match status" value="1"/>
</dbReference>
<evidence type="ECO:0000256" key="4">
    <source>
        <dbReference type="PROSITE-ProRule" id="PRU00023"/>
    </source>
</evidence>
<dbReference type="PANTHER" id="PTHR21359">
    <property type="entry name" value="DUF5577 DOMAIN-CONTAINING PROTEIN"/>
    <property type="match status" value="1"/>
</dbReference>
<dbReference type="EnsemblMetazoa" id="ADIR000740-RA">
    <property type="protein sequence ID" value="ADIR000740-PA"/>
    <property type="gene ID" value="ADIR000740"/>
</dbReference>
<feature type="compositionally biased region" description="Basic and acidic residues" evidence="5">
    <location>
        <begin position="149"/>
        <end position="159"/>
    </location>
</feature>
<evidence type="ECO:0000256" key="5">
    <source>
        <dbReference type="SAM" id="MobiDB-lite"/>
    </source>
</evidence>
<accession>A0A182MZD5</accession>
<dbReference type="CDD" id="cd09531">
    <property type="entry name" value="SAM_CS047"/>
    <property type="match status" value="1"/>
</dbReference>
<evidence type="ECO:0000313" key="7">
    <source>
        <dbReference type="EnsemblMetazoa" id="ADIR000740-PA"/>
    </source>
</evidence>
<dbReference type="Pfam" id="PF12796">
    <property type="entry name" value="Ank_2"/>
    <property type="match status" value="1"/>
</dbReference>
<reference evidence="8" key="1">
    <citation type="submission" date="2013-03" db="EMBL/GenBank/DDBJ databases">
        <title>The Genome Sequence of Anopheles dirus WRAIR2.</title>
        <authorList>
            <consortium name="The Broad Institute Genomics Platform"/>
            <person name="Neafsey D.E."/>
            <person name="Walton C."/>
            <person name="Walker B."/>
            <person name="Young S.K."/>
            <person name="Zeng Q."/>
            <person name="Gargeya S."/>
            <person name="Fitzgerald M."/>
            <person name="Haas B."/>
            <person name="Abouelleil A."/>
            <person name="Allen A.W."/>
            <person name="Alvarado L."/>
            <person name="Arachchi H.M."/>
            <person name="Berlin A.M."/>
            <person name="Chapman S.B."/>
            <person name="Gainer-Dewar J."/>
            <person name="Goldberg J."/>
            <person name="Griggs A."/>
            <person name="Gujja S."/>
            <person name="Hansen M."/>
            <person name="Howarth C."/>
            <person name="Imamovic A."/>
            <person name="Ireland A."/>
            <person name="Larimer J."/>
            <person name="McCowan C."/>
            <person name="Murphy C."/>
            <person name="Pearson M."/>
            <person name="Poon T.W."/>
            <person name="Priest M."/>
            <person name="Roberts A."/>
            <person name="Saif S."/>
            <person name="Shea T."/>
            <person name="Sisk P."/>
            <person name="Sykes S."/>
            <person name="Wortman J."/>
            <person name="Nusbaum C."/>
            <person name="Birren B."/>
        </authorList>
    </citation>
    <scope>NUCLEOTIDE SEQUENCE [LARGE SCALE GENOMIC DNA]</scope>
    <source>
        <strain evidence="8">WRAIR2</strain>
    </source>
</reference>